<reference evidence="1 2" key="1">
    <citation type="submission" date="2019-10" db="EMBL/GenBank/DDBJ databases">
        <title>Whole genome shotgun sequence of Acrocarpospora corrugata NBRC 13972.</title>
        <authorList>
            <person name="Ichikawa N."/>
            <person name="Kimura A."/>
            <person name="Kitahashi Y."/>
            <person name="Komaki H."/>
            <person name="Oguchi A."/>
        </authorList>
    </citation>
    <scope>NUCLEOTIDE SEQUENCE [LARGE SCALE GENOMIC DNA]</scope>
    <source>
        <strain evidence="1 2">NBRC 13972</strain>
    </source>
</reference>
<dbReference type="Proteomes" id="UP000334990">
    <property type="component" value="Unassembled WGS sequence"/>
</dbReference>
<evidence type="ECO:0000313" key="1">
    <source>
        <dbReference type="EMBL" id="GES05695.1"/>
    </source>
</evidence>
<gene>
    <name evidence="1" type="ORF">Acor_77630</name>
</gene>
<organism evidence="1 2">
    <name type="scientific">Acrocarpospora corrugata</name>
    <dbReference type="NCBI Taxonomy" id="35763"/>
    <lineage>
        <taxon>Bacteria</taxon>
        <taxon>Bacillati</taxon>
        <taxon>Actinomycetota</taxon>
        <taxon>Actinomycetes</taxon>
        <taxon>Streptosporangiales</taxon>
        <taxon>Streptosporangiaceae</taxon>
        <taxon>Acrocarpospora</taxon>
    </lineage>
</organism>
<proteinExistence type="predicted"/>
<name>A0A5M3W9D9_9ACTN</name>
<dbReference type="RefSeq" id="WP_155341674.1">
    <property type="nucleotide sequence ID" value="NZ_BAAABN010000005.1"/>
</dbReference>
<protein>
    <submittedName>
        <fullName evidence="1">Uncharacterized protein</fullName>
    </submittedName>
</protein>
<accession>A0A5M3W9D9</accession>
<dbReference type="EMBL" id="BLAD01000109">
    <property type="protein sequence ID" value="GES05695.1"/>
    <property type="molecule type" value="Genomic_DNA"/>
</dbReference>
<sequence>MQPDPQEASAAIIGEQLVYAIVLAGLALSNVGRLGPPTFVGAALYPFHITASGGMSAGTVLGKLAETAEHVGEFSREFAAQNRVGHGRGRTADWIKA</sequence>
<evidence type="ECO:0000313" key="2">
    <source>
        <dbReference type="Proteomes" id="UP000334990"/>
    </source>
</evidence>
<keyword evidence="2" id="KW-1185">Reference proteome</keyword>
<dbReference type="OrthoDB" id="3546760at2"/>
<comment type="caution">
    <text evidence="1">The sequence shown here is derived from an EMBL/GenBank/DDBJ whole genome shotgun (WGS) entry which is preliminary data.</text>
</comment>
<dbReference type="AlphaFoldDB" id="A0A5M3W9D9"/>